<keyword evidence="11 13" id="KW-0472">Membrane</keyword>
<dbReference type="EMBL" id="FPIA01000044">
    <property type="protein sequence ID" value="SFV88419.1"/>
    <property type="molecule type" value="Genomic_DNA"/>
</dbReference>
<evidence type="ECO:0000256" key="3">
    <source>
        <dbReference type="ARBA" id="ARBA00022475"/>
    </source>
</evidence>
<dbReference type="Pfam" id="PF00905">
    <property type="entry name" value="Transpeptidase"/>
    <property type="match status" value="1"/>
</dbReference>
<dbReference type="InterPro" id="IPR036138">
    <property type="entry name" value="PBP_dimer_sf"/>
</dbReference>
<dbReference type="GO" id="GO:0071555">
    <property type="term" value="P:cell wall organization"/>
    <property type="evidence" value="ECO:0007669"/>
    <property type="project" value="UniProtKB-KW"/>
</dbReference>
<comment type="subcellular location">
    <subcellularLocation>
        <location evidence="2">Cell membrane</location>
    </subcellularLocation>
    <subcellularLocation>
        <location evidence="1">Membrane</location>
        <topology evidence="1">Single-pass membrane protein</topology>
    </subcellularLocation>
</comment>
<dbReference type="InterPro" id="IPR001460">
    <property type="entry name" value="PCN-bd_Tpept"/>
</dbReference>
<evidence type="ECO:0000259" key="14">
    <source>
        <dbReference type="Pfam" id="PF00905"/>
    </source>
</evidence>
<dbReference type="InterPro" id="IPR005311">
    <property type="entry name" value="PBP_dimer"/>
</dbReference>
<keyword evidence="5" id="KW-0645">Protease</keyword>
<evidence type="ECO:0000256" key="10">
    <source>
        <dbReference type="ARBA" id="ARBA00022989"/>
    </source>
</evidence>
<keyword evidence="10 13" id="KW-1133">Transmembrane helix</keyword>
<evidence type="ECO:0000313" key="16">
    <source>
        <dbReference type="EMBL" id="SFV88419.1"/>
    </source>
</evidence>
<evidence type="ECO:0000256" key="7">
    <source>
        <dbReference type="ARBA" id="ARBA00022801"/>
    </source>
</evidence>
<protein>
    <submittedName>
        <fullName evidence="16">Penicillin-binding protein 2 (PBP-2)</fullName>
    </submittedName>
</protein>
<dbReference type="SUPFAM" id="SSF56601">
    <property type="entry name" value="beta-lactamase/transpeptidase-like"/>
    <property type="match status" value="1"/>
</dbReference>
<dbReference type="PANTHER" id="PTHR30627">
    <property type="entry name" value="PEPTIDOGLYCAN D,D-TRANSPEPTIDASE"/>
    <property type="match status" value="1"/>
</dbReference>
<keyword evidence="9" id="KW-0573">Peptidoglycan synthesis</keyword>
<evidence type="ECO:0000256" key="4">
    <source>
        <dbReference type="ARBA" id="ARBA00022519"/>
    </source>
</evidence>
<keyword evidence="3" id="KW-1003">Cell membrane</keyword>
<dbReference type="GO" id="GO:0071972">
    <property type="term" value="F:peptidoglycan L,D-transpeptidase activity"/>
    <property type="evidence" value="ECO:0007669"/>
    <property type="project" value="TreeGrafter"/>
</dbReference>
<dbReference type="FunFam" id="3.40.710.10:FF:000024">
    <property type="entry name" value="Penicillin-binding protein 2"/>
    <property type="match status" value="1"/>
</dbReference>
<dbReference type="Gene3D" id="3.40.710.10">
    <property type="entry name" value="DD-peptidase/beta-lactamase superfamily"/>
    <property type="match status" value="1"/>
</dbReference>
<evidence type="ECO:0000256" key="5">
    <source>
        <dbReference type="ARBA" id="ARBA00022670"/>
    </source>
</evidence>
<dbReference type="NCBIfam" id="TIGR03423">
    <property type="entry name" value="pbp2_mrdA"/>
    <property type="match status" value="1"/>
</dbReference>
<sequence length="612" mass="68876">MDKISNTSLENQIFSNRIILAIAFILVLTLILISRIFNLQISNYEYYTEESLGNQMRMLPIAPMRGNIFDRNGKIIATNQLAYKLTLTPEKTQDIAKTLLALKERKLINDEDIVTFNKHRKRYKKFHSIPLKHKLNEKQVAEFLVNNPFIGIDIEPYFHRVYPHNESSVHVIGYISRMNKKDRDFYDKQNYLGTYFVGKTGIEKQYEGLLHGKSGKKQIERNVTGRVINTTVIQEAEKGADLYLSIDLDMQKKAESLLQGKRGSIVAVDVTNGEVLVMVSTPIYNPNWFVNGISHKAYQTLQTSKDIPQLNRAIQGLYPPGSTVKPMVALAGLEQGVIKTKSRAYCPGFFKLPNVKRKFNDWKRSGHGWVDVKSSIAQSCDVYFYDLANKMGIDALYDGLAHFNFGQKTGIDIPGERGGILPSRAWKKINKNEPWYRGETLITGIGQGFMTTSPLQLAVSTAALANKGVIFQPKILKSIQSSEGVIKEAKRGYSEQIPIKDIHHWEDVIEGMKHTIYSPKGTGRRLNRKLKYTLAGKTGTAQVFGLDAEEQYIAANLDERLRDHALFTGFAPIESPKIAIAVIVENAGSGSAKAAPLAKKVLDIYFKKLRSL</sequence>
<evidence type="ECO:0000256" key="13">
    <source>
        <dbReference type="SAM" id="Phobius"/>
    </source>
</evidence>
<dbReference type="GO" id="GO:0008360">
    <property type="term" value="P:regulation of cell shape"/>
    <property type="evidence" value="ECO:0007669"/>
    <property type="project" value="UniProtKB-KW"/>
</dbReference>
<dbReference type="PANTHER" id="PTHR30627:SF2">
    <property type="entry name" value="PEPTIDOGLYCAN D,D-TRANSPEPTIDASE MRDA"/>
    <property type="match status" value="1"/>
</dbReference>
<dbReference type="Gene3D" id="3.90.1310.10">
    <property type="entry name" value="Penicillin-binding protein 2a (Domain 2)"/>
    <property type="match status" value="1"/>
</dbReference>
<evidence type="ECO:0000256" key="11">
    <source>
        <dbReference type="ARBA" id="ARBA00023136"/>
    </source>
</evidence>
<feature type="domain" description="Penicillin-binding protein dimerisation" evidence="15">
    <location>
        <begin position="61"/>
        <end position="230"/>
    </location>
</feature>
<dbReference type="HAMAP" id="MF_02081">
    <property type="entry name" value="MrdA_transpept"/>
    <property type="match status" value="1"/>
</dbReference>
<dbReference type="Gene3D" id="3.30.1390.30">
    <property type="entry name" value="Penicillin-binding protein 2a, domain 3"/>
    <property type="match status" value="1"/>
</dbReference>
<evidence type="ECO:0000256" key="2">
    <source>
        <dbReference type="ARBA" id="ARBA00004236"/>
    </source>
</evidence>
<dbReference type="GO" id="GO:0006508">
    <property type="term" value="P:proteolysis"/>
    <property type="evidence" value="ECO:0007669"/>
    <property type="project" value="UniProtKB-KW"/>
</dbReference>
<feature type="domain" description="Penicillin-binding protein transpeptidase" evidence="14">
    <location>
        <begin position="263"/>
        <end position="602"/>
    </location>
</feature>
<evidence type="ECO:0000256" key="12">
    <source>
        <dbReference type="ARBA" id="ARBA00023316"/>
    </source>
</evidence>
<keyword evidence="4" id="KW-0997">Cell inner membrane</keyword>
<dbReference type="SUPFAM" id="SSF56519">
    <property type="entry name" value="Penicillin binding protein dimerisation domain"/>
    <property type="match status" value="1"/>
</dbReference>
<dbReference type="GO" id="GO:0008658">
    <property type="term" value="F:penicillin binding"/>
    <property type="evidence" value="ECO:0007669"/>
    <property type="project" value="InterPro"/>
</dbReference>
<keyword evidence="12" id="KW-0961">Cell wall biogenesis/degradation</keyword>
<evidence type="ECO:0000256" key="9">
    <source>
        <dbReference type="ARBA" id="ARBA00022984"/>
    </source>
</evidence>
<dbReference type="InterPro" id="IPR017790">
    <property type="entry name" value="Penicillin-binding_protein_2"/>
</dbReference>
<dbReference type="InterPro" id="IPR050515">
    <property type="entry name" value="Beta-lactam/transpept"/>
</dbReference>
<keyword evidence="6 13" id="KW-0812">Transmembrane</keyword>
<accession>A0A1W1E3C3</accession>
<proteinExistence type="inferred from homology"/>
<dbReference type="AlphaFoldDB" id="A0A1W1E3C3"/>
<feature type="transmembrane region" description="Helical" evidence="13">
    <location>
        <begin position="18"/>
        <end position="37"/>
    </location>
</feature>
<evidence type="ECO:0000259" key="15">
    <source>
        <dbReference type="Pfam" id="PF03717"/>
    </source>
</evidence>
<evidence type="ECO:0000256" key="8">
    <source>
        <dbReference type="ARBA" id="ARBA00022960"/>
    </source>
</evidence>
<dbReference type="Pfam" id="PF03717">
    <property type="entry name" value="PBP_dimer"/>
    <property type="match status" value="1"/>
</dbReference>
<evidence type="ECO:0000256" key="1">
    <source>
        <dbReference type="ARBA" id="ARBA00004167"/>
    </source>
</evidence>
<reference evidence="16" key="1">
    <citation type="submission" date="2016-10" db="EMBL/GenBank/DDBJ databases">
        <authorList>
            <person name="de Groot N.N."/>
        </authorList>
    </citation>
    <scope>NUCLEOTIDE SEQUENCE</scope>
</reference>
<dbReference type="GO" id="GO:0009002">
    <property type="term" value="F:serine-type D-Ala-D-Ala carboxypeptidase activity"/>
    <property type="evidence" value="ECO:0007669"/>
    <property type="project" value="InterPro"/>
</dbReference>
<keyword evidence="8" id="KW-0133">Cell shape</keyword>
<dbReference type="GO" id="GO:0009252">
    <property type="term" value="P:peptidoglycan biosynthetic process"/>
    <property type="evidence" value="ECO:0007669"/>
    <property type="project" value="UniProtKB-KW"/>
</dbReference>
<name>A0A1W1E3C3_9ZZZZ</name>
<organism evidence="16">
    <name type="scientific">hydrothermal vent metagenome</name>
    <dbReference type="NCBI Taxonomy" id="652676"/>
    <lineage>
        <taxon>unclassified sequences</taxon>
        <taxon>metagenomes</taxon>
        <taxon>ecological metagenomes</taxon>
    </lineage>
</organism>
<keyword evidence="7" id="KW-0378">Hydrolase</keyword>
<dbReference type="InterPro" id="IPR012338">
    <property type="entry name" value="Beta-lactam/transpept-like"/>
</dbReference>
<dbReference type="GO" id="GO:0005886">
    <property type="term" value="C:plasma membrane"/>
    <property type="evidence" value="ECO:0007669"/>
    <property type="project" value="UniProtKB-SubCell"/>
</dbReference>
<evidence type="ECO:0000256" key="6">
    <source>
        <dbReference type="ARBA" id="ARBA00022692"/>
    </source>
</evidence>
<gene>
    <name evidence="16" type="ORF">MNB_SUP05-SYMBIONT-7-573</name>
</gene>